<feature type="compositionally biased region" description="Basic and acidic residues" evidence="1">
    <location>
        <begin position="687"/>
        <end position="708"/>
    </location>
</feature>
<feature type="region of interest" description="Disordered" evidence="1">
    <location>
        <begin position="645"/>
        <end position="717"/>
    </location>
</feature>
<name>A0A165H7P5_9APHY</name>
<feature type="compositionally biased region" description="Basic and acidic residues" evidence="1">
    <location>
        <begin position="646"/>
        <end position="655"/>
    </location>
</feature>
<dbReference type="AlphaFoldDB" id="A0A165H7P5"/>
<accession>A0A165H7P5</accession>
<evidence type="ECO:0000313" key="2">
    <source>
        <dbReference type="EMBL" id="KZT11358.1"/>
    </source>
</evidence>
<dbReference type="GeneID" id="63823142"/>
<reference evidence="2 3" key="1">
    <citation type="journal article" date="2016" name="Mol. Biol. Evol.">
        <title>Comparative Genomics of Early-Diverging Mushroom-Forming Fungi Provides Insights into the Origins of Lignocellulose Decay Capabilities.</title>
        <authorList>
            <person name="Nagy L.G."/>
            <person name="Riley R."/>
            <person name="Tritt A."/>
            <person name="Adam C."/>
            <person name="Daum C."/>
            <person name="Floudas D."/>
            <person name="Sun H."/>
            <person name="Yadav J.S."/>
            <person name="Pangilinan J."/>
            <person name="Larsson K.H."/>
            <person name="Matsuura K."/>
            <person name="Barry K."/>
            <person name="Labutti K."/>
            <person name="Kuo R."/>
            <person name="Ohm R.A."/>
            <person name="Bhattacharya S.S."/>
            <person name="Shirouzu T."/>
            <person name="Yoshinaga Y."/>
            <person name="Martin F.M."/>
            <person name="Grigoriev I.V."/>
            <person name="Hibbett D.S."/>
        </authorList>
    </citation>
    <scope>NUCLEOTIDE SEQUENCE [LARGE SCALE GENOMIC DNA]</scope>
    <source>
        <strain evidence="2 3">93-53</strain>
    </source>
</reference>
<proteinExistence type="predicted"/>
<evidence type="ECO:0000256" key="1">
    <source>
        <dbReference type="SAM" id="MobiDB-lite"/>
    </source>
</evidence>
<feature type="region of interest" description="Disordered" evidence="1">
    <location>
        <begin position="450"/>
        <end position="488"/>
    </location>
</feature>
<dbReference type="Proteomes" id="UP000076871">
    <property type="component" value="Unassembled WGS sequence"/>
</dbReference>
<protein>
    <submittedName>
        <fullName evidence="2">Uncharacterized protein</fullName>
    </submittedName>
</protein>
<feature type="compositionally biased region" description="Basic and acidic residues" evidence="1">
    <location>
        <begin position="516"/>
        <end position="534"/>
    </location>
</feature>
<feature type="region of interest" description="Disordered" evidence="1">
    <location>
        <begin position="343"/>
        <end position="428"/>
    </location>
</feature>
<feature type="compositionally biased region" description="Acidic residues" evidence="1">
    <location>
        <begin position="392"/>
        <end position="408"/>
    </location>
</feature>
<evidence type="ECO:0000313" key="3">
    <source>
        <dbReference type="Proteomes" id="UP000076871"/>
    </source>
</evidence>
<dbReference type="InParanoid" id="A0A165H7P5"/>
<feature type="region of interest" description="Disordered" evidence="1">
    <location>
        <begin position="516"/>
        <end position="553"/>
    </location>
</feature>
<feature type="compositionally biased region" description="Basic and acidic residues" evidence="1">
    <location>
        <begin position="542"/>
        <end position="553"/>
    </location>
</feature>
<dbReference type="RefSeq" id="XP_040769098.1">
    <property type="nucleotide sequence ID" value="XM_040906113.1"/>
</dbReference>
<organism evidence="2 3">
    <name type="scientific">Laetiporus sulphureus 93-53</name>
    <dbReference type="NCBI Taxonomy" id="1314785"/>
    <lineage>
        <taxon>Eukaryota</taxon>
        <taxon>Fungi</taxon>
        <taxon>Dikarya</taxon>
        <taxon>Basidiomycota</taxon>
        <taxon>Agaricomycotina</taxon>
        <taxon>Agaricomycetes</taxon>
        <taxon>Polyporales</taxon>
        <taxon>Laetiporus</taxon>
    </lineage>
</organism>
<dbReference type="OrthoDB" id="3215314at2759"/>
<sequence>MSKPIVLWHPQAILSSDDACTTILKYALPTTSSAAAPYHSAFTAGRPLSYVPPLTYFCIQKVLDFPDQVHALGRARLSYRAAGSPDVYDPLRALIPEYRDNKSFDLTRVDPRLWSLIVQLYYGVPDAFRHYVLPLSDEHLPLLQRIPSTPEFALLTVLELPCCAELTDDNVIELKALHGLCAFDASGTALSAWGIKRLSKTLTFAEDEEQGDDSSATARRGPWGLRILGLRHCMSIKSDVFDCLTNFPLLCVVDLRGTRCVQNNPGPFRPSKESILFNTASMAEALDQLAQLHSPSSLFSNPHPYFLLIDSLYHHATPFTMRGSLESSETTELQLLSRGRKDVFLPYQPRPPSPDIFRGISDEGDDFDDDARDTSDNDDDSSAENSPASVSGEEDGTDDEFGDDESQSEDGYGLTFSDDDIDSAEENFAAGQEAYLHAQRQAALRFYENPSAARTAPSERMPSLSSMLPRVDSSAVPAGSRSHAAQEAAADPFMLARPPPPWSSLPKSLAEWKARIRESQERPSKRARVGDRLVDGNAVRSDGARNHARVEQNVRKMQAAVRARKAAAARIQEEKSGASGQKVPSANPFLRKKQTARSTRREGRDCVLPRESVKDAAIISSDNTGRTNKPLQPISQLKVPTIPAECRPRSRDKTTAPKLSKRRSSIQTTLPALIKARSTETLQVKSPKPDEDHSNIDKVKIRPGDKGGKAASKGHVTDGRFDWRRWSDVGVRRPR</sequence>
<gene>
    <name evidence="2" type="ORF">LAESUDRAFT_692112</name>
</gene>
<feature type="compositionally biased region" description="Basic and acidic residues" evidence="1">
    <location>
        <begin position="599"/>
        <end position="609"/>
    </location>
</feature>
<feature type="compositionally biased region" description="Acidic residues" evidence="1">
    <location>
        <begin position="362"/>
        <end position="382"/>
    </location>
</feature>
<feature type="region of interest" description="Disordered" evidence="1">
    <location>
        <begin position="566"/>
        <end position="609"/>
    </location>
</feature>
<keyword evidence="3" id="KW-1185">Reference proteome</keyword>
<dbReference type="EMBL" id="KV427607">
    <property type="protein sequence ID" value="KZT11358.1"/>
    <property type="molecule type" value="Genomic_DNA"/>
</dbReference>